<keyword evidence="2" id="KW-0472">Membrane</keyword>
<accession>A0ABV2WD72</accession>
<organism evidence="3 4">
    <name type="scientific">Streptomyces lavendulocolor</name>
    <dbReference type="NCBI Taxonomy" id="67316"/>
    <lineage>
        <taxon>Bacteria</taxon>
        <taxon>Bacillati</taxon>
        <taxon>Actinomycetota</taxon>
        <taxon>Actinomycetes</taxon>
        <taxon>Kitasatosporales</taxon>
        <taxon>Streptomycetaceae</taxon>
        <taxon>Streptomyces</taxon>
    </lineage>
</organism>
<dbReference type="InterPro" id="IPR046657">
    <property type="entry name" value="DUF6766"/>
</dbReference>
<evidence type="ECO:0000313" key="3">
    <source>
        <dbReference type="EMBL" id="MEU0711314.1"/>
    </source>
</evidence>
<protein>
    <submittedName>
        <fullName evidence="3">DUF6766 family protein</fullName>
    </submittedName>
</protein>
<feature type="transmembrane region" description="Helical" evidence="2">
    <location>
        <begin position="58"/>
        <end position="78"/>
    </location>
</feature>
<feature type="compositionally biased region" description="Basic and acidic residues" evidence="1">
    <location>
        <begin position="141"/>
        <end position="155"/>
    </location>
</feature>
<feature type="region of interest" description="Disordered" evidence="1">
    <location>
        <begin position="141"/>
        <end position="166"/>
    </location>
</feature>
<evidence type="ECO:0000256" key="2">
    <source>
        <dbReference type="SAM" id="Phobius"/>
    </source>
</evidence>
<name>A0ABV2WD72_9ACTN</name>
<gene>
    <name evidence="3" type="ORF">ABZ508_28540</name>
</gene>
<keyword evidence="2" id="KW-0812">Transmembrane</keyword>
<reference evidence="3 4" key="1">
    <citation type="submission" date="2024-06" db="EMBL/GenBank/DDBJ databases">
        <title>The Natural Products Discovery Center: Release of the First 8490 Sequenced Strains for Exploring Actinobacteria Biosynthetic Diversity.</title>
        <authorList>
            <person name="Kalkreuter E."/>
            <person name="Kautsar S.A."/>
            <person name="Yang D."/>
            <person name="Bader C.D."/>
            <person name="Teijaro C.N."/>
            <person name="Fluegel L."/>
            <person name="Davis C.M."/>
            <person name="Simpson J.R."/>
            <person name="Lauterbach L."/>
            <person name="Steele A.D."/>
            <person name="Gui C."/>
            <person name="Meng S."/>
            <person name="Li G."/>
            <person name="Viehrig K."/>
            <person name="Ye F."/>
            <person name="Su P."/>
            <person name="Kiefer A.F."/>
            <person name="Nichols A."/>
            <person name="Cepeda A.J."/>
            <person name="Yan W."/>
            <person name="Fan B."/>
            <person name="Jiang Y."/>
            <person name="Adhikari A."/>
            <person name="Zheng C.-J."/>
            <person name="Schuster L."/>
            <person name="Cowan T.M."/>
            <person name="Smanski M.J."/>
            <person name="Chevrette M.G."/>
            <person name="De Carvalho L.P.S."/>
            <person name="Shen B."/>
        </authorList>
    </citation>
    <scope>NUCLEOTIDE SEQUENCE [LARGE SCALE GENOMIC DNA]</scope>
    <source>
        <strain evidence="3 4">NPDC006337</strain>
    </source>
</reference>
<evidence type="ECO:0000256" key="1">
    <source>
        <dbReference type="SAM" id="MobiDB-lite"/>
    </source>
</evidence>
<feature type="compositionally biased region" description="Gly residues" evidence="1">
    <location>
        <begin position="8"/>
        <end position="20"/>
    </location>
</feature>
<dbReference type="Pfam" id="PF20554">
    <property type="entry name" value="DUF6766"/>
    <property type="match status" value="1"/>
</dbReference>
<comment type="caution">
    <text evidence="3">The sequence shown here is derived from an EMBL/GenBank/DDBJ whole genome shotgun (WGS) entry which is preliminary data.</text>
</comment>
<proteinExistence type="predicted"/>
<dbReference type="RefSeq" id="WP_359656148.1">
    <property type="nucleotide sequence ID" value="NZ_JBEXZO010000032.1"/>
</dbReference>
<keyword evidence="2" id="KW-1133">Transmembrane helix</keyword>
<keyword evidence="4" id="KW-1185">Reference proteome</keyword>
<sequence>MSQEDRGSGSGTNGGSGTDGETGRDRGSGDDRGSGGDRGSGTRPASGRGRATRFLRDNGLSLTFGVAFLAALFGQALAGQAAYNNELRSAGARTASFGDYLTTSRFAVDVTENWQSEYLQFFLFLFATVWLVQRGSPESKELHKAGVESEREQRMGRYAQPESPRPASVGGLGQALYSRSLGVVMFLLFAGSWYAQSVAGAAAYGEEQLRELQDPVPWAEYLLTADFWSRTLQNWQSELLAVGSMAIFAVFLRQRGSPESKPVGAPHSSTGVEG</sequence>
<evidence type="ECO:0000313" key="4">
    <source>
        <dbReference type="Proteomes" id="UP001550378"/>
    </source>
</evidence>
<feature type="region of interest" description="Disordered" evidence="1">
    <location>
        <begin position="1"/>
        <end position="51"/>
    </location>
</feature>
<dbReference type="Proteomes" id="UP001550378">
    <property type="component" value="Unassembled WGS sequence"/>
</dbReference>
<dbReference type="EMBL" id="JBEXZR010000034">
    <property type="protein sequence ID" value="MEU0711314.1"/>
    <property type="molecule type" value="Genomic_DNA"/>
</dbReference>
<feature type="compositionally biased region" description="Basic and acidic residues" evidence="1">
    <location>
        <begin position="21"/>
        <end position="35"/>
    </location>
</feature>